<gene>
    <name evidence="11" type="ORF">BA195_11765</name>
</gene>
<sequence length="665" mass="77049">MRFKLPNYLRFLFINIFCLFGFLFLLRIIFYFLFISDLTINSDEINKSLFLGLRFDLKLAIIAFIPLALFYILVRNFFKKGIFKNIYIVYTTVIYIILLAFYLFDYGHYAYLDLRLNANALRFLGNLNISTQFVFDTYPVYKGAIGFIIFIYIIIKINNFIYQAFKKRDFISSKKSKIVFSIITTLLLAFGIFSSVQHYPLRWSQAFFSKNKSVNQFTLNPVLYFFDSFKFRNESYDINETKKYAGVINKHLGIPSDSLLFKKSFTFSDSLKVKKPNVVFVMLESLGNASLGYYGNPLKVTPTIDSLLNNSVNFTNHYVPKVSTAASVFGSITGLPDVVNVRTASRNPMIINQRVLFDQFKGYKKLYFIGGSANWANIRAVFQSNIKGLKIYEEGAYKHEDRADVWGIDDYDLFKESNKELEELHKKEEPFVAFIQTATNHQPFTVPEKRDSFVPIKEIDESVLKEAGSRTLAQVNGIRYLDFNIKRFLERAKKSGYHDNTIFVFFGDHQDHQMGVGLVKHYKPTESKLGVLTHNVPLFIHAPKLLKPRVFTKHMNLVDMFPTTMALAKINYTNYTLGVNVLDTIPRTNFSFIYRYLNGEPASGVVQDSLFYYQTVLSKKSKLINLNDTSLNDISDKHPNKNKEMDSLLNAFYQSTKYLYFNNKK</sequence>
<comment type="subcellular location">
    <subcellularLocation>
        <location evidence="1">Cell membrane</location>
        <topology evidence="1">Multi-pass membrane protein</topology>
    </subcellularLocation>
</comment>
<evidence type="ECO:0000256" key="4">
    <source>
        <dbReference type="ARBA" id="ARBA00022989"/>
    </source>
</evidence>
<feature type="transmembrane region" description="Helical" evidence="9">
    <location>
        <begin position="12"/>
        <end position="35"/>
    </location>
</feature>
<dbReference type="PANTHER" id="PTHR47371">
    <property type="entry name" value="LIPOTEICHOIC ACID SYNTHASE"/>
    <property type="match status" value="1"/>
</dbReference>
<dbReference type="AlphaFoldDB" id="A0A1B9XXL6"/>
<dbReference type="EMBL" id="MAKX01000024">
    <property type="protein sequence ID" value="OCK42294.1"/>
    <property type="molecule type" value="Genomic_DNA"/>
</dbReference>
<dbReference type="SUPFAM" id="SSF53649">
    <property type="entry name" value="Alkaline phosphatase-like"/>
    <property type="match status" value="1"/>
</dbReference>
<feature type="transmembrane region" description="Helical" evidence="9">
    <location>
        <begin position="86"/>
        <end position="104"/>
    </location>
</feature>
<dbReference type="PANTHER" id="PTHR47371:SF3">
    <property type="entry name" value="PHOSPHOGLYCEROL TRANSFERASE I"/>
    <property type="match status" value="1"/>
</dbReference>
<feature type="binding site" evidence="8">
    <location>
        <position position="509"/>
    </location>
    <ligand>
        <name>Mn(2+)</name>
        <dbReference type="ChEBI" id="CHEBI:29035"/>
    </ligand>
</feature>
<keyword evidence="4 9" id="KW-1133">Transmembrane helix</keyword>
<feature type="transmembrane region" description="Helical" evidence="9">
    <location>
        <begin position="178"/>
        <end position="196"/>
    </location>
</feature>
<evidence type="ECO:0000313" key="12">
    <source>
        <dbReference type="Proteomes" id="UP000093186"/>
    </source>
</evidence>
<keyword evidence="3 9" id="KW-0812">Transmembrane</keyword>
<dbReference type="InterPro" id="IPR050448">
    <property type="entry name" value="OpgB/LTA_synthase_biosynth"/>
</dbReference>
<feature type="binding site" evidence="8">
    <location>
        <position position="508"/>
    </location>
    <ligand>
        <name>Mn(2+)</name>
        <dbReference type="ChEBI" id="CHEBI:29035"/>
    </ligand>
</feature>
<reference evidence="11 12" key="1">
    <citation type="submission" date="2016-06" db="EMBL/GenBank/DDBJ databases">
        <title>Draft Genome Sequence of Tenacibaculum soleae UCD-KL19.</title>
        <authorList>
            <person name="Eisen J.A."/>
            <person name="Coil D.A."/>
            <person name="Lujan K.M."/>
        </authorList>
    </citation>
    <scope>NUCLEOTIDE SEQUENCE [LARGE SCALE GENOMIC DNA]</scope>
    <source>
        <strain evidence="11 12">UCD-KL19</strain>
    </source>
</reference>
<dbReference type="PIRSF" id="PIRSF005091">
    <property type="entry name" value="Mmb_sulf_HI1246"/>
    <property type="match status" value="1"/>
</dbReference>
<dbReference type="STRING" id="447689.BA195_11765"/>
<evidence type="ECO:0000256" key="3">
    <source>
        <dbReference type="ARBA" id="ARBA00022692"/>
    </source>
</evidence>
<comment type="caution">
    <text evidence="11">The sequence shown here is derived from an EMBL/GenBank/DDBJ whole genome shotgun (WGS) entry which is preliminary data.</text>
</comment>
<evidence type="ECO:0000256" key="6">
    <source>
        <dbReference type="PIRSR" id="PIRSR005091-1"/>
    </source>
</evidence>
<evidence type="ECO:0000256" key="8">
    <source>
        <dbReference type="PIRSR" id="PIRSR005091-3"/>
    </source>
</evidence>
<feature type="transmembrane region" description="Helical" evidence="9">
    <location>
        <begin position="55"/>
        <end position="74"/>
    </location>
</feature>
<accession>A0A1B9XXL6</accession>
<dbReference type="InterPro" id="IPR000917">
    <property type="entry name" value="Sulfatase_N"/>
</dbReference>
<dbReference type="GO" id="GO:0046872">
    <property type="term" value="F:metal ion binding"/>
    <property type="evidence" value="ECO:0007669"/>
    <property type="project" value="UniProtKB-KW"/>
</dbReference>
<keyword evidence="12" id="KW-1185">Reference proteome</keyword>
<keyword evidence="7" id="KW-0479">Metal-binding</keyword>
<evidence type="ECO:0000256" key="1">
    <source>
        <dbReference type="ARBA" id="ARBA00004651"/>
    </source>
</evidence>
<evidence type="ECO:0000256" key="5">
    <source>
        <dbReference type="ARBA" id="ARBA00023136"/>
    </source>
</evidence>
<dbReference type="Pfam" id="PF00884">
    <property type="entry name" value="Sulfatase"/>
    <property type="match status" value="1"/>
</dbReference>
<dbReference type="InterPro" id="IPR012160">
    <property type="entry name" value="LtaS-like"/>
</dbReference>
<dbReference type="Proteomes" id="UP000093186">
    <property type="component" value="Unassembled WGS sequence"/>
</dbReference>
<keyword evidence="7" id="KW-0464">Manganese</keyword>
<feature type="transmembrane region" description="Helical" evidence="9">
    <location>
        <begin position="140"/>
        <end position="157"/>
    </location>
</feature>
<evidence type="ECO:0000256" key="7">
    <source>
        <dbReference type="PIRSR" id="PIRSR005091-2"/>
    </source>
</evidence>
<dbReference type="RefSeq" id="WP_068705795.1">
    <property type="nucleotide sequence ID" value="NZ_MAKX01000024.1"/>
</dbReference>
<feature type="active site" evidence="6">
    <location>
        <position position="324"/>
    </location>
</feature>
<feature type="binding site" evidence="8">
    <location>
        <position position="284"/>
    </location>
    <ligand>
        <name>Mn(2+)</name>
        <dbReference type="ChEBI" id="CHEBI:29035"/>
    </ligand>
</feature>
<dbReference type="OrthoDB" id="9777768at2"/>
<keyword evidence="2" id="KW-1003">Cell membrane</keyword>
<organism evidence="11 12">
    <name type="scientific">Tenacibaculum soleae</name>
    <dbReference type="NCBI Taxonomy" id="447689"/>
    <lineage>
        <taxon>Bacteria</taxon>
        <taxon>Pseudomonadati</taxon>
        <taxon>Bacteroidota</taxon>
        <taxon>Flavobacteriia</taxon>
        <taxon>Flavobacteriales</taxon>
        <taxon>Flavobacteriaceae</taxon>
        <taxon>Tenacibaculum</taxon>
    </lineage>
</organism>
<keyword evidence="5 9" id="KW-0472">Membrane</keyword>
<evidence type="ECO:0000313" key="11">
    <source>
        <dbReference type="EMBL" id="OCK42294.1"/>
    </source>
</evidence>
<dbReference type="Gene3D" id="3.40.720.10">
    <property type="entry name" value="Alkaline Phosphatase, subunit A"/>
    <property type="match status" value="1"/>
</dbReference>
<dbReference type="CDD" id="cd16015">
    <property type="entry name" value="LTA_synthase"/>
    <property type="match status" value="1"/>
</dbReference>
<feature type="binding site" evidence="7">
    <location>
        <position position="441"/>
    </location>
    <ligand>
        <name>substrate</name>
    </ligand>
</feature>
<dbReference type="GO" id="GO:0005886">
    <property type="term" value="C:plasma membrane"/>
    <property type="evidence" value="ECO:0007669"/>
    <property type="project" value="UniProtKB-SubCell"/>
</dbReference>
<evidence type="ECO:0000256" key="9">
    <source>
        <dbReference type="SAM" id="Phobius"/>
    </source>
</evidence>
<evidence type="ECO:0000259" key="10">
    <source>
        <dbReference type="Pfam" id="PF00884"/>
    </source>
</evidence>
<dbReference type="InterPro" id="IPR017850">
    <property type="entry name" value="Alkaline_phosphatase_core_sf"/>
</dbReference>
<proteinExistence type="predicted"/>
<protein>
    <submittedName>
        <fullName evidence="11">Sulfatase</fullName>
    </submittedName>
</protein>
<name>A0A1B9XXL6_9FLAO</name>
<feature type="domain" description="Sulfatase N-terminal" evidence="10">
    <location>
        <begin position="276"/>
        <end position="569"/>
    </location>
</feature>
<feature type="binding site" evidence="8">
    <location>
        <position position="324"/>
    </location>
    <ligand>
        <name>Mn(2+)</name>
        <dbReference type="ChEBI" id="CHEBI:29035"/>
    </ligand>
</feature>
<evidence type="ECO:0000256" key="2">
    <source>
        <dbReference type="ARBA" id="ARBA00022475"/>
    </source>
</evidence>